<feature type="domain" description="Tyrosine--tRNA ligase SYY-like C-terminal" evidence="2">
    <location>
        <begin position="2"/>
        <end position="72"/>
    </location>
</feature>
<dbReference type="InterPro" id="IPR054608">
    <property type="entry name" value="SYY-like_C"/>
</dbReference>
<reference evidence="4" key="1">
    <citation type="submission" date="2018-06" db="EMBL/GenBank/DDBJ databases">
        <authorList>
            <consortium name="Pathogen Informatics"/>
            <person name="Doyle S."/>
        </authorList>
    </citation>
    <scope>NUCLEOTIDE SEQUENCE [LARGE SCALE GENOMIC DNA]</scope>
    <source>
        <strain evidence="4">NCTC12218</strain>
    </source>
</reference>
<dbReference type="InterPro" id="IPR036986">
    <property type="entry name" value="S4_RNA-bd_sf"/>
</dbReference>
<dbReference type="GO" id="GO:0003723">
    <property type="term" value="F:RNA binding"/>
    <property type="evidence" value="ECO:0007669"/>
    <property type="project" value="UniProtKB-KW"/>
</dbReference>
<sequence>MTLSRETTNIVDALVETKISPSKRQAREDVNNGAIYINGERQQALDYTLSESDRYDDTFTIIRRGKKKYFMVNFE</sequence>
<evidence type="ECO:0000313" key="4">
    <source>
        <dbReference type="EMBL" id="SUM88425.1"/>
    </source>
</evidence>
<dbReference type="PROSITE" id="PS50889">
    <property type="entry name" value="S4"/>
    <property type="match status" value="1"/>
</dbReference>
<keyword evidence="1" id="KW-0694">RNA-binding</keyword>
<accession>A0A7Z7VWW2</accession>
<dbReference type="CDD" id="cd00165">
    <property type="entry name" value="S4"/>
    <property type="match status" value="1"/>
</dbReference>
<evidence type="ECO:0000256" key="1">
    <source>
        <dbReference type="PROSITE-ProRule" id="PRU00182"/>
    </source>
</evidence>
<reference evidence="3 5" key="2">
    <citation type="submission" date="2020-11" db="EMBL/GenBank/DDBJ databases">
        <authorList>
            <consortium name="Pathogen Informatics"/>
        </authorList>
    </citation>
    <scope>NUCLEOTIDE SEQUENCE [LARGE SCALE GENOMIC DNA]</scope>
    <source>
        <strain evidence="3 5">NCTC12218</strain>
    </source>
</reference>
<proteinExistence type="predicted"/>
<dbReference type="Gene3D" id="3.10.290.10">
    <property type="entry name" value="RNA-binding S4 domain"/>
    <property type="match status" value="1"/>
</dbReference>
<organism evidence="4">
    <name type="scientific">Staphylococcus schleiferi</name>
    <dbReference type="NCBI Taxonomy" id="1295"/>
    <lineage>
        <taxon>Bacteria</taxon>
        <taxon>Bacillati</taxon>
        <taxon>Bacillota</taxon>
        <taxon>Bacilli</taxon>
        <taxon>Bacillales</taxon>
        <taxon>Staphylococcaceae</taxon>
        <taxon>Staphylococcus</taxon>
    </lineage>
</organism>
<dbReference type="EC" id="6.1.1.1" evidence="4"/>
<protein>
    <submittedName>
        <fullName evidence="4">Tyrosyl-tRNA synthetase</fullName>
        <ecNumber evidence="4">6.1.1.1</ecNumber>
    </submittedName>
</protein>
<dbReference type="EMBL" id="LR962863">
    <property type="protein sequence ID" value="CAD7359473.1"/>
    <property type="molecule type" value="Genomic_DNA"/>
</dbReference>
<dbReference type="EMBL" id="UHEF01000001">
    <property type="protein sequence ID" value="SUM88425.1"/>
    <property type="molecule type" value="Genomic_DNA"/>
</dbReference>
<dbReference type="AlphaFoldDB" id="A0A7Z7VWW2"/>
<keyword evidence="4" id="KW-0030">Aminoacyl-tRNA synthetase</keyword>
<dbReference type="GO" id="GO:0004831">
    <property type="term" value="F:tyrosine-tRNA ligase activity"/>
    <property type="evidence" value="ECO:0007669"/>
    <property type="project" value="UniProtKB-EC"/>
</dbReference>
<dbReference type="Proteomes" id="UP000264146">
    <property type="component" value="Chromosome"/>
</dbReference>
<dbReference type="SUPFAM" id="SSF55174">
    <property type="entry name" value="Alpha-L RNA-binding motif"/>
    <property type="match status" value="1"/>
</dbReference>
<name>A0A7Z7VWW2_STASC</name>
<dbReference type="Pfam" id="PF22421">
    <property type="entry name" value="SYY_C-terminal"/>
    <property type="match status" value="1"/>
</dbReference>
<gene>
    <name evidence="4" type="primary">tyrS_2</name>
    <name evidence="4" type="ORF">NCTC12218_01122</name>
</gene>
<evidence type="ECO:0000259" key="2">
    <source>
        <dbReference type="Pfam" id="PF22421"/>
    </source>
</evidence>
<keyword evidence="4" id="KW-0436">Ligase</keyword>
<evidence type="ECO:0000313" key="3">
    <source>
        <dbReference type="EMBL" id="CAD7359473.1"/>
    </source>
</evidence>
<evidence type="ECO:0000313" key="5">
    <source>
        <dbReference type="Proteomes" id="UP000264146"/>
    </source>
</evidence>